<accession>A0A7C4TIZ0</accession>
<feature type="transmembrane region" description="Helical" evidence="1">
    <location>
        <begin position="195"/>
        <end position="217"/>
    </location>
</feature>
<reference evidence="3" key="1">
    <citation type="journal article" date="2020" name="mSystems">
        <title>Genome- and Community-Level Interaction Insights into Carbon Utilization and Element Cycling Functions of Hydrothermarchaeota in Hydrothermal Sediment.</title>
        <authorList>
            <person name="Zhou Z."/>
            <person name="Liu Y."/>
            <person name="Xu W."/>
            <person name="Pan J."/>
            <person name="Luo Z.H."/>
            <person name="Li M."/>
        </authorList>
    </citation>
    <scope>NUCLEOTIDE SEQUENCE [LARGE SCALE GENOMIC DNA]</scope>
    <source>
        <strain evidence="3">SpSt-417</strain>
    </source>
</reference>
<evidence type="ECO:0000256" key="2">
    <source>
        <dbReference type="SAM" id="SignalP"/>
    </source>
</evidence>
<organism evidence="3">
    <name type="scientific">candidate division WWE3 bacterium</name>
    <dbReference type="NCBI Taxonomy" id="2053526"/>
    <lineage>
        <taxon>Bacteria</taxon>
        <taxon>Katanobacteria</taxon>
    </lineage>
</organism>
<sequence>MWKIKVLAFLAFFGVLLTYTAQATTKTQYYQDVFTKWGILTYTLTDLADVSETNGFFNSLIDHPISVVLVASELTQDLESIGEDIYLICDKIFYGEEFYCDRDLVRGNISTQNIHRESKGLYEVNVYIAKLQNGTSVTIIPEVDMYTPEFRDKLKVYFSGVKKSQISESVSESSQPADPSFASVSGFIYSYKFEYILYILGFLYLIVIFGGLIKIMTMRGGEREVLIKKNFLERLADARWLLLYFIILQFLGYIPILTTISLVDTEAISLTYIIRYFMDTVRIAKFPDFVHSGELVRVGVLFYNALVMSTIALFFLPDVLLMVVRVIKSFNSKEKLVFGVNSNIRLALIILGTVSVPIFIAGFSALPLLFSLVALGYLHLKGYGTISAATDKKSYPIIIVTSVLTVFLSLAFVLKPTKIFSAEVFPKNSGLIVLPYSFNVSPNVKFNSQYVSLNFPLFANKHLIYFPGYKFIQNLPYKAYVSPNAAKTDFVVMTGEFSDVAPEVMKNKELQKLFHTNKVGSYIAFYDFQYKNLERYNLNLTIDCNAPSLAGDVEMTSLVMLEDKVVNETNTILKFPGCGNSRGQVSYSLYFEPRFTDGGVMFVSLTNQIPATFRILDVNLKMGSRNFDKYYLNFNRENIAFMQTGNSDSLTVYGPSSKTFETEVGNDGLNLGAVLNSLIEKSLVNNRVKLWTTEGGNPILKTDYEN</sequence>
<feature type="transmembrane region" description="Helical" evidence="1">
    <location>
        <begin position="395"/>
        <end position="414"/>
    </location>
</feature>
<keyword evidence="1" id="KW-1133">Transmembrane helix</keyword>
<feature type="chain" id="PRO_5027995933" evidence="2">
    <location>
        <begin position="24"/>
        <end position="706"/>
    </location>
</feature>
<proteinExistence type="predicted"/>
<evidence type="ECO:0000313" key="3">
    <source>
        <dbReference type="EMBL" id="HGW29350.1"/>
    </source>
</evidence>
<feature type="transmembrane region" description="Helical" evidence="1">
    <location>
        <begin position="348"/>
        <end position="375"/>
    </location>
</feature>
<comment type="caution">
    <text evidence="3">The sequence shown here is derived from an EMBL/GenBank/DDBJ whole genome shotgun (WGS) entry which is preliminary data.</text>
</comment>
<keyword evidence="1" id="KW-0472">Membrane</keyword>
<feature type="transmembrane region" description="Helical" evidence="1">
    <location>
        <begin position="238"/>
        <end position="256"/>
    </location>
</feature>
<dbReference type="AlphaFoldDB" id="A0A7C4TIZ0"/>
<name>A0A7C4TIZ0_UNCKA</name>
<keyword evidence="1" id="KW-0812">Transmembrane</keyword>
<feature type="signal peptide" evidence="2">
    <location>
        <begin position="1"/>
        <end position="23"/>
    </location>
</feature>
<evidence type="ECO:0000256" key="1">
    <source>
        <dbReference type="SAM" id="Phobius"/>
    </source>
</evidence>
<gene>
    <name evidence="3" type="ORF">ENR63_00260</name>
</gene>
<dbReference type="EMBL" id="DSRT01000014">
    <property type="protein sequence ID" value="HGW29350.1"/>
    <property type="molecule type" value="Genomic_DNA"/>
</dbReference>
<protein>
    <submittedName>
        <fullName evidence="3">Uncharacterized protein</fullName>
    </submittedName>
</protein>
<feature type="transmembrane region" description="Helical" evidence="1">
    <location>
        <begin position="301"/>
        <end position="327"/>
    </location>
</feature>
<keyword evidence="2" id="KW-0732">Signal</keyword>